<dbReference type="EnsemblMetazoa" id="G20427.12">
    <property type="protein sequence ID" value="G20427.12:cds"/>
    <property type="gene ID" value="G20427"/>
</dbReference>
<keyword evidence="3" id="KW-1185">Reference proteome</keyword>
<keyword evidence="1" id="KW-0732">Signal</keyword>
<protein>
    <recommendedName>
        <fullName evidence="4">EGF-like domain-containing protein</fullName>
    </recommendedName>
</protein>
<sequence>MKIIVLLALVLPSLLTQKTDGPLQCVIIQDKQGLTVPFNPPSFLTSNIKTQCQVRGTGQGMLRCGTSNVYIKPECVCSFYNVYEAKYHNFSSCPHGEKSDDVTKLKCPDCFKYSMNRNGPCINGGIPTCKGNEVAPNINCRCPPNYKGMFCEEKLENVTRICDRTSVSSMNGLTNCDSTRMECVTFSRNRRYAYKCKATVTSQERRGLPLCVNTEDTTQLSVRAPVYLTTMIPTEPDHSLTSSAGLHKAIYTITYISLTLQFLNLKVLL</sequence>
<dbReference type="SUPFAM" id="SSF57196">
    <property type="entry name" value="EGF/Laminin"/>
    <property type="match status" value="1"/>
</dbReference>
<reference evidence="2" key="1">
    <citation type="submission" date="2022-08" db="UniProtKB">
        <authorList>
            <consortium name="EnsemblMetazoa"/>
        </authorList>
    </citation>
    <scope>IDENTIFICATION</scope>
    <source>
        <strain evidence="2">05x7-T-G4-1.051#20</strain>
    </source>
</reference>
<dbReference type="EnsemblMetazoa" id="G20427.10">
    <property type="protein sequence ID" value="G20427.10:cds"/>
    <property type="gene ID" value="G20427"/>
</dbReference>
<dbReference type="EnsemblMetazoa" id="G20427.9">
    <property type="protein sequence ID" value="G20427.9:cds"/>
    <property type="gene ID" value="G20427"/>
</dbReference>
<dbReference type="AlphaFoldDB" id="A0A8W8JQ03"/>
<organism evidence="2 3">
    <name type="scientific">Magallana gigas</name>
    <name type="common">Pacific oyster</name>
    <name type="synonym">Crassostrea gigas</name>
    <dbReference type="NCBI Taxonomy" id="29159"/>
    <lineage>
        <taxon>Eukaryota</taxon>
        <taxon>Metazoa</taxon>
        <taxon>Spiralia</taxon>
        <taxon>Lophotrochozoa</taxon>
        <taxon>Mollusca</taxon>
        <taxon>Bivalvia</taxon>
        <taxon>Autobranchia</taxon>
        <taxon>Pteriomorphia</taxon>
        <taxon>Ostreida</taxon>
        <taxon>Ostreoidea</taxon>
        <taxon>Ostreidae</taxon>
        <taxon>Magallana</taxon>
    </lineage>
</organism>
<evidence type="ECO:0000256" key="1">
    <source>
        <dbReference type="SAM" id="SignalP"/>
    </source>
</evidence>
<dbReference type="EnsemblMetazoa" id="G20427.4">
    <property type="protein sequence ID" value="G20427.4:cds"/>
    <property type="gene ID" value="G20427"/>
</dbReference>
<evidence type="ECO:0000313" key="3">
    <source>
        <dbReference type="Proteomes" id="UP000005408"/>
    </source>
</evidence>
<dbReference type="EnsemblMetazoa" id="G20427.7">
    <property type="protein sequence ID" value="G20427.7:cds"/>
    <property type="gene ID" value="G20427"/>
</dbReference>
<dbReference type="Gene3D" id="2.10.25.10">
    <property type="entry name" value="Laminin"/>
    <property type="match status" value="1"/>
</dbReference>
<dbReference type="Proteomes" id="UP000005408">
    <property type="component" value="Unassembled WGS sequence"/>
</dbReference>
<name>A0A8W8JQ03_MAGGI</name>
<proteinExistence type="predicted"/>
<accession>A0A8W8JQ03</accession>
<feature type="signal peptide" evidence="1">
    <location>
        <begin position="1"/>
        <end position="16"/>
    </location>
</feature>
<feature type="chain" id="PRO_5042431102" description="EGF-like domain-containing protein" evidence="1">
    <location>
        <begin position="17"/>
        <end position="269"/>
    </location>
</feature>
<evidence type="ECO:0008006" key="4">
    <source>
        <dbReference type="Google" id="ProtNLM"/>
    </source>
</evidence>
<evidence type="ECO:0000313" key="2">
    <source>
        <dbReference type="EnsemblMetazoa" id="G20427.7:cds"/>
    </source>
</evidence>